<dbReference type="SMART" id="SM00471">
    <property type="entry name" value="HDc"/>
    <property type="match status" value="1"/>
</dbReference>
<dbReference type="SUPFAM" id="SSF52172">
    <property type="entry name" value="CheY-like"/>
    <property type="match status" value="1"/>
</dbReference>
<name>A0A011PIG7_9PROT</name>
<gene>
    <name evidence="4" type="primary">rpfG_6</name>
    <name evidence="4" type="ORF">AW08_02793</name>
</gene>
<evidence type="ECO:0000313" key="5">
    <source>
        <dbReference type="Proteomes" id="UP000020218"/>
    </source>
</evidence>
<dbReference type="GO" id="GO:0000160">
    <property type="term" value="P:phosphorelay signal transduction system"/>
    <property type="evidence" value="ECO:0007669"/>
    <property type="project" value="InterPro"/>
</dbReference>
<dbReference type="InterPro" id="IPR037522">
    <property type="entry name" value="HD_GYP_dom"/>
</dbReference>
<dbReference type="AlphaFoldDB" id="A0A011PIG7"/>
<dbReference type="PANTHER" id="PTHR45228">
    <property type="entry name" value="CYCLIC DI-GMP PHOSPHODIESTERASE TM_0186-RELATED"/>
    <property type="match status" value="1"/>
</dbReference>
<dbReference type="Proteomes" id="UP000020218">
    <property type="component" value="Unassembled WGS sequence"/>
</dbReference>
<proteinExistence type="predicted"/>
<dbReference type="InterPro" id="IPR011006">
    <property type="entry name" value="CheY-like_superfamily"/>
</dbReference>
<keyword evidence="5" id="KW-1185">Reference proteome</keyword>
<dbReference type="SMART" id="SM00448">
    <property type="entry name" value="REC"/>
    <property type="match status" value="1"/>
</dbReference>
<dbReference type="InterPro" id="IPR001789">
    <property type="entry name" value="Sig_transdc_resp-reg_receiver"/>
</dbReference>
<dbReference type="InterPro" id="IPR052020">
    <property type="entry name" value="Cyclic_di-GMP/3'3'-cGAMP_PDE"/>
</dbReference>
<dbReference type="EC" id="3.1.4.52" evidence="4"/>
<comment type="caution">
    <text evidence="1">Lacks conserved residue(s) required for the propagation of feature annotation.</text>
</comment>
<dbReference type="InterPro" id="IPR003607">
    <property type="entry name" value="HD/PDEase_dom"/>
</dbReference>
<reference evidence="4" key="1">
    <citation type="submission" date="2014-02" db="EMBL/GenBank/DDBJ databases">
        <title>Expanding our view of genomic diversity in Candidatus Accumulibacter clades.</title>
        <authorList>
            <person name="Skennerton C.T."/>
            <person name="Barr J.J."/>
            <person name="Slater F.R."/>
            <person name="Bond P.L."/>
            <person name="Tyson G.W."/>
        </authorList>
    </citation>
    <scope>NUCLEOTIDE SEQUENCE [LARGE SCALE GENOMIC DNA]</scope>
</reference>
<feature type="domain" description="Response regulatory" evidence="2">
    <location>
        <begin position="3"/>
        <end position="118"/>
    </location>
</feature>
<dbReference type="Pfam" id="PF13487">
    <property type="entry name" value="HD_5"/>
    <property type="match status" value="1"/>
</dbReference>
<dbReference type="PROSITE" id="PS51832">
    <property type="entry name" value="HD_GYP"/>
    <property type="match status" value="1"/>
</dbReference>
<feature type="domain" description="HD-GYP" evidence="3">
    <location>
        <begin position="145"/>
        <end position="356"/>
    </location>
</feature>
<sequence length="363" mass="40316">MATILIINDQPDDLATLDRALAGRHRLRVAASLRQALQLTAGEPGPDLILLQATMAAVDCHRFLGCLQPGTAISAAPVIVISRGDEADEETWLERGADDYLQRPLRPAIVAARVRIQLELQAARARLQDQDRSLTAEVARRLADNLMIQDVSIRALARLAEVRDPETGDHLRRTQRYVRTLADELRTHPRFADFLTPENTDLLAKSAPLHDIGKVGIRDEILLKPGRLTAEERKIMEAHSLLGFQAIEQAEHDSEQAIDFLHMAKEITRSHHERWDGSGYPDGLAGDAIPIAARLMALADVFDALIARRIYKHPFPFDQSVRIIREGRGSHFDPDIVDAFIARETEFIAIARDHARAGALVAG</sequence>
<evidence type="ECO:0000313" key="4">
    <source>
        <dbReference type="EMBL" id="EXI66054.1"/>
    </source>
</evidence>
<dbReference type="PANTHER" id="PTHR45228:SF5">
    <property type="entry name" value="CYCLIC DI-GMP PHOSPHODIESTERASE VC_1348-RELATED"/>
    <property type="match status" value="1"/>
</dbReference>
<evidence type="ECO:0000259" key="2">
    <source>
        <dbReference type="PROSITE" id="PS50110"/>
    </source>
</evidence>
<dbReference type="CDD" id="cd00077">
    <property type="entry name" value="HDc"/>
    <property type="match status" value="1"/>
</dbReference>
<dbReference type="PATRIC" id="fig|1454001.3.peg.2844"/>
<comment type="caution">
    <text evidence="4">The sequence shown here is derived from an EMBL/GenBank/DDBJ whole genome shotgun (WGS) entry which is preliminary data.</text>
</comment>
<evidence type="ECO:0000256" key="1">
    <source>
        <dbReference type="PROSITE-ProRule" id="PRU00169"/>
    </source>
</evidence>
<dbReference type="GO" id="GO:0071111">
    <property type="term" value="F:cyclic-guanylate-specific phosphodiesterase activity"/>
    <property type="evidence" value="ECO:0007669"/>
    <property type="project" value="UniProtKB-EC"/>
</dbReference>
<dbReference type="Pfam" id="PF00072">
    <property type="entry name" value="Response_reg"/>
    <property type="match status" value="1"/>
</dbReference>
<dbReference type="STRING" id="1454001.AW08_02793"/>
<dbReference type="Gene3D" id="3.40.50.2300">
    <property type="match status" value="1"/>
</dbReference>
<dbReference type="PROSITE" id="PS50110">
    <property type="entry name" value="RESPONSE_REGULATORY"/>
    <property type="match status" value="1"/>
</dbReference>
<evidence type="ECO:0000259" key="3">
    <source>
        <dbReference type="PROSITE" id="PS51832"/>
    </source>
</evidence>
<protein>
    <submittedName>
        <fullName evidence="4">Cyclic di-GMP phosphodiesterase response regulator RpfG</fullName>
        <ecNumber evidence="4">3.1.4.52</ecNumber>
    </submittedName>
</protein>
<dbReference type="EMBL" id="JFAX01000017">
    <property type="protein sequence ID" value="EXI66054.1"/>
    <property type="molecule type" value="Genomic_DNA"/>
</dbReference>
<accession>A0A011PIG7</accession>
<organism evidence="4 5">
    <name type="scientific">Candidatus Accumulibacter adjunctus</name>
    <dbReference type="NCBI Taxonomy" id="1454001"/>
    <lineage>
        <taxon>Bacteria</taxon>
        <taxon>Pseudomonadati</taxon>
        <taxon>Pseudomonadota</taxon>
        <taxon>Betaproteobacteria</taxon>
        <taxon>Candidatus Accumulibacter</taxon>
    </lineage>
</organism>
<dbReference type="SUPFAM" id="SSF109604">
    <property type="entry name" value="HD-domain/PDEase-like"/>
    <property type="match status" value="1"/>
</dbReference>
<keyword evidence="4" id="KW-0378">Hydrolase</keyword>
<dbReference type="Gene3D" id="1.10.3210.10">
    <property type="entry name" value="Hypothetical protein af1432"/>
    <property type="match status" value="1"/>
</dbReference>